<protein>
    <submittedName>
        <fullName evidence="1">Uncharacterized protein</fullName>
    </submittedName>
</protein>
<evidence type="ECO:0000313" key="2">
    <source>
        <dbReference type="Proteomes" id="UP000494115"/>
    </source>
</evidence>
<evidence type="ECO:0000313" key="1">
    <source>
        <dbReference type="EMBL" id="CAB3783345.1"/>
    </source>
</evidence>
<dbReference type="AlphaFoldDB" id="A0A6S7B050"/>
<organism evidence="1 2">
    <name type="scientific">Pararobbsia alpina</name>
    <dbReference type="NCBI Taxonomy" id="621374"/>
    <lineage>
        <taxon>Bacteria</taxon>
        <taxon>Pseudomonadati</taxon>
        <taxon>Pseudomonadota</taxon>
        <taxon>Betaproteobacteria</taxon>
        <taxon>Burkholderiales</taxon>
        <taxon>Burkholderiaceae</taxon>
        <taxon>Pararobbsia</taxon>
    </lineage>
</organism>
<dbReference type="Proteomes" id="UP000494115">
    <property type="component" value="Unassembled WGS sequence"/>
</dbReference>
<sequence>MQQKSIVRRLFDARRQIDTAISVISECARDEREVRKQERHPQEVAAAGFPVNTAFLVEAFHCIVARRYRARESILAAAEDFFKVCAEVDATLTTKQKLDILGWGHRADAGRNLSFEQMVGLGYEHPFGGEYNFGPLKFAGLLATTPMFLTKHEAEREICEAYEGLQRHANRARSFGIKVTEASRLAHRVAANHGYVHPAPGTVQ</sequence>
<reference evidence="1 2" key="1">
    <citation type="submission" date="2020-04" db="EMBL/GenBank/DDBJ databases">
        <authorList>
            <person name="De Canck E."/>
        </authorList>
    </citation>
    <scope>NUCLEOTIDE SEQUENCE [LARGE SCALE GENOMIC DNA]</scope>
    <source>
        <strain evidence="1 2">LMG 28138</strain>
    </source>
</reference>
<accession>A0A6S7B050</accession>
<dbReference type="EMBL" id="CADIKM010000005">
    <property type="protein sequence ID" value="CAB3783345.1"/>
    <property type="molecule type" value="Genomic_DNA"/>
</dbReference>
<dbReference type="RefSeq" id="WP_175104226.1">
    <property type="nucleotide sequence ID" value="NZ_CADIKM010000005.1"/>
</dbReference>
<keyword evidence="2" id="KW-1185">Reference proteome</keyword>
<gene>
    <name evidence="1" type="ORF">LMG28138_01621</name>
</gene>
<proteinExistence type="predicted"/>
<name>A0A6S7B050_9BURK</name>